<reference evidence="2" key="1">
    <citation type="submission" date="2015-07" db="EMBL/GenBank/DDBJ databases">
        <title>MeaNS - Measles Nucleotide Surveillance Program.</title>
        <authorList>
            <person name="Tran T."/>
            <person name="Druce J."/>
        </authorList>
    </citation>
    <scope>NUCLEOTIDE SEQUENCE</scope>
</reference>
<dbReference type="AlphaFoldDB" id="A0A0K1R0Q4"/>
<organism evidence="2">
    <name type="scientific">Pectinaria gouldii</name>
    <name type="common">Trumpet worm</name>
    <name type="synonym">Ice-cream cone worm</name>
    <dbReference type="NCBI Taxonomy" id="260746"/>
    <lineage>
        <taxon>Eukaryota</taxon>
        <taxon>Metazoa</taxon>
        <taxon>Spiralia</taxon>
        <taxon>Lophotrochozoa</taxon>
        <taxon>Annelida</taxon>
        <taxon>Polychaeta</taxon>
        <taxon>Sedentaria</taxon>
        <taxon>Canalipalpata</taxon>
        <taxon>Terebellida</taxon>
        <taxon>Terebelliformia</taxon>
        <taxon>Pectinariidae</taxon>
        <taxon>Pectinaria</taxon>
    </lineage>
</organism>
<feature type="signal peptide" evidence="1">
    <location>
        <begin position="1"/>
        <end position="24"/>
    </location>
</feature>
<name>A0A0K1R0Q4_PECGU</name>
<accession>A0A0K1R0Q4</accession>
<keyword evidence="1" id="KW-0732">Signal</keyword>
<proteinExistence type="evidence at transcript level"/>
<feature type="chain" id="PRO_5005467982" evidence="1">
    <location>
        <begin position="25"/>
        <end position="98"/>
    </location>
</feature>
<dbReference type="EMBL" id="KT372105">
    <property type="protein sequence ID" value="AKV16220.1"/>
    <property type="molecule type" value="mRNA"/>
</dbReference>
<protein>
    <submittedName>
        <fullName evidence="2">Uncharacterized protein</fullName>
    </submittedName>
</protein>
<sequence length="98" mass="10917">MKQSVIILLVACVVIAFHLEAANAQFSFSLPGKWGSGKRGFQFSLPGKWGGKRAYDMPECSQSDPRELFELLTMLEAEAQKVSECLAKAELERVDDKH</sequence>
<evidence type="ECO:0000313" key="2">
    <source>
        <dbReference type="EMBL" id="AKV16220.1"/>
    </source>
</evidence>
<evidence type="ECO:0000256" key="1">
    <source>
        <dbReference type="SAM" id="SignalP"/>
    </source>
</evidence>